<accession>L0D9Q7</accession>
<proteinExistence type="predicted"/>
<dbReference type="Gene3D" id="3.40.30.10">
    <property type="entry name" value="Glutaredoxin"/>
    <property type="match status" value="1"/>
</dbReference>
<dbReference type="Proteomes" id="UP000010798">
    <property type="component" value="Chromosome"/>
</dbReference>
<dbReference type="eggNOG" id="COG3411">
    <property type="taxonomic scope" value="Bacteria"/>
</dbReference>
<sequence>MTSDQDSAAPAAPLTTKVKPPAQILFCKGCCCGKTERGLPEVPVDRLKAIWKSEKLNKGVQLTISGCLGPCDLPNVAVVVTPQGTEWYGRLDGDAHYDAIIDWARACLAEGSALPMPKSLEPNRFERF</sequence>
<name>L0D9Q7_SINAD</name>
<gene>
    <name evidence="1" type="ordered locus">Sinac_1593</name>
</gene>
<dbReference type="AlphaFoldDB" id="L0D9Q7"/>
<dbReference type="KEGG" id="saci:Sinac_1593"/>
<keyword evidence="2" id="KW-1185">Reference proteome</keyword>
<evidence type="ECO:0008006" key="3">
    <source>
        <dbReference type="Google" id="ProtNLM"/>
    </source>
</evidence>
<evidence type="ECO:0000313" key="1">
    <source>
        <dbReference type="EMBL" id="AGA25972.1"/>
    </source>
</evidence>
<dbReference type="RefSeq" id="WP_015245142.1">
    <property type="nucleotide sequence ID" value="NC_019892.1"/>
</dbReference>
<organism evidence="1 2">
    <name type="scientific">Singulisphaera acidiphila (strain ATCC BAA-1392 / DSM 18658 / VKM B-2454 / MOB10)</name>
    <dbReference type="NCBI Taxonomy" id="886293"/>
    <lineage>
        <taxon>Bacteria</taxon>
        <taxon>Pseudomonadati</taxon>
        <taxon>Planctomycetota</taxon>
        <taxon>Planctomycetia</taxon>
        <taxon>Isosphaerales</taxon>
        <taxon>Isosphaeraceae</taxon>
        <taxon>Singulisphaera</taxon>
    </lineage>
</organism>
<reference evidence="1 2" key="1">
    <citation type="submission" date="2012-02" db="EMBL/GenBank/DDBJ databases">
        <title>Complete sequence of chromosome of Singulisphaera acidiphila DSM 18658.</title>
        <authorList>
            <consortium name="US DOE Joint Genome Institute (JGI-PGF)"/>
            <person name="Lucas S."/>
            <person name="Copeland A."/>
            <person name="Lapidus A."/>
            <person name="Glavina del Rio T."/>
            <person name="Dalin E."/>
            <person name="Tice H."/>
            <person name="Bruce D."/>
            <person name="Goodwin L."/>
            <person name="Pitluck S."/>
            <person name="Peters L."/>
            <person name="Ovchinnikova G."/>
            <person name="Chertkov O."/>
            <person name="Kyrpides N."/>
            <person name="Mavromatis K."/>
            <person name="Ivanova N."/>
            <person name="Brettin T."/>
            <person name="Detter J.C."/>
            <person name="Han C."/>
            <person name="Larimer F."/>
            <person name="Land M."/>
            <person name="Hauser L."/>
            <person name="Markowitz V."/>
            <person name="Cheng J.-F."/>
            <person name="Hugenholtz P."/>
            <person name="Woyke T."/>
            <person name="Wu D."/>
            <person name="Tindall B."/>
            <person name="Pomrenke H."/>
            <person name="Brambilla E."/>
            <person name="Klenk H.-P."/>
            <person name="Eisen J.A."/>
        </authorList>
    </citation>
    <scope>NUCLEOTIDE SEQUENCE [LARGE SCALE GENOMIC DNA]</scope>
    <source>
        <strain evidence="2">ATCC BAA-1392 / DSM 18658 / VKM B-2454 / MOB10</strain>
    </source>
</reference>
<dbReference type="HOGENOM" id="CLU_119509_1_0_0"/>
<dbReference type="OrthoDB" id="9757976at2"/>
<dbReference type="EMBL" id="CP003364">
    <property type="protein sequence ID" value="AGA25972.1"/>
    <property type="molecule type" value="Genomic_DNA"/>
</dbReference>
<evidence type="ECO:0000313" key="2">
    <source>
        <dbReference type="Proteomes" id="UP000010798"/>
    </source>
</evidence>
<dbReference type="CDD" id="cd02980">
    <property type="entry name" value="TRX_Fd_family"/>
    <property type="match status" value="1"/>
</dbReference>
<protein>
    <recommendedName>
        <fullName evidence="3">(2Fe-2S) ferredoxin domain-containing protein</fullName>
    </recommendedName>
</protein>
<dbReference type="STRING" id="886293.Sinac_1593"/>